<feature type="transmembrane region" description="Helical" evidence="1">
    <location>
        <begin position="43"/>
        <end position="65"/>
    </location>
</feature>
<dbReference type="Proteomes" id="UP000195772">
    <property type="component" value="Unassembled WGS sequence"/>
</dbReference>
<keyword evidence="1" id="KW-1133">Transmembrane helix</keyword>
<sequence>MKAIEIFKTALRALAAVPCALVLWVVYFIVGMIEALISGVLQIVWSIILFGVSLAAVIGVFVWILTL</sequence>
<keyword evidence="1" id="KW-0812">Transmembrane</keyword>
<organism evidence="2 3">
    <name type="scientific">Alistipes onderdonkii</name>
    <dbReference type="NCBI Taxonomy" id="328813"/>
    <lineage>
        <taxon>Bacteria</taxon>
        <taxon>Pseudomonadati</taxon>
        <taxon>Bacteroidota</taxon>
        <taxon>Bacteroidia</taxon>
        <taxon>Bacteroidales</taxon>
        <taxon>Rikenellaceae</taxon>
        <taxon>Alistipes</taxon>
    </lineage>
</organism>
<evidence type="ECO:0000313" key="2">
    <source>
        <dbReference type="EMBL" id="OUN01899.1"/>
    </source>
</evidence>
<name>A0A1Y3QWY5_9BACT</name>
<feature type="transmembrane region" description="Helical" evidence="1">
    <location>
        <begin position="12"/>
        <end position="37"/>
    </location>
</feature>
<reference evidence="3" key="1">
    <citation type="submission" date="2017-04" db="EMBL/GenBank/DDBJ databases">
        <title>Function of individual gut microbiota members based on whole genome sequencing of pure cultures obtained from chicken caecum.</title>
        <authorList>
            <person name="Medvecky M."/>
            <person name="Cejkova D."/>
            <person name="Polansky O."/>
            <person name="Karasova D."/>
            <person name="Kubasova T."/>
            <person name="Cizek A."/>
            <person name="Rychlik I."/>
        </authorList>
    </citation>
    <scope>NUCLEOTIDE SEQUENCE [LARGE SCALE GENOMIC DNA]</scope>
    <source>
        <strain evidence="3">An90</strain>
    </source>
</reference>
<keyword evidence="1" id="KW-0472">Membrane</keyword>
<evidence type="ECO:0000313" key="3">
    <source>
        <dbReference type="Proteomes" id="UP000195772"/>
    </source>
</evidence>
<comment type="caution">
    <text evidence="2">The sequence shown here is derived from an EMBL/GenBank/DDBJ whole genome shotgun (WGS) entry which is preliminary data.</text>
</comment>
<dbReference type="OrthoDB" id="1098673at2"/>
<dbReference type="RefSeq" id="WP_087403460.1">
    <property type="nucleotide sequence ID" value="NZ_NFHB01000011.1"/>
</dbReference>
<dbReference type="EMBL" id="NFHB01000011">
    <property type="protein sequence ID" value="OUN01899.1"/>
    <property type="molecule type" value="Genomic_DNA"/>
</dbReference>
<dbReference type="AlphaFoldDB" id="A0A1Y3QWY5"/>
<proteinExistence type="predicted"/>
<protein>
    <submittedName>
        <fullName evidence="2">Uncharacterized protein</fullName>
    </submittedName>
</protein>
<gene>
    <name evidence="2" type="ORF">B5G41_13690</name>
</gene>
<evidence type="ECO:0000256" key="1">
    <source>
        <dbReference type="SAM" id="Phobius"/>
    </source>
</evidence>
<accession>A0A1Y3QWY5</accession>